<dbReference type="SUPFAM" id="SSF52540">
    <property type="entry name" value="P-loop containing nucleoside triphosphate hydrolases"/>
    <property type="match status" value="1"/>
</dbReference>
<dbReference type="FunFam" id="3.40.50.300:FF:000366">
    <property type="entry name" value="GTPase, IMAP family member 2"/>
    <property type="match status" value="1"/>
</dbReference>
<dbReference type="InterPro" id="IPR045058">
    <property type="entry name" value="GIMA/IAN/Toc"/>
</dbReference>
<protein>
    <recommendedName>
        <fullName evidence="6">AIG1-type G domain-containing protein</fullName>
    </recommendedName>
</protein>
<feature type="transmembrane region" description="Helical" evidence="5">
    <location>
        <begin position="320"/>
        <end position="351"/>
    </location>
</feature>
<evidence type="ECO:0000256" key="2">
    <source>
        <dbReference type="ARBA" id="ARBA00022741"/>
    </source>
</evidence>
<keyword evidence="5" id="KW-0812">Transmembrane</keyword>
<dbReference type="EMBL" id="JAINUG010000278">
    <property type="protein sequence ID" value="KAJ8384144.1"/>
    <property type="molecule type" value="Genomic_DNA"/>
</dbReference>
<dbReference type="Proteomes" id="UP001221898">
    <property type="component" value="Unassembled WGS sequence"/>
</dbReference>
<dbReference type="GO" id="GO:0005525">
    <property type="term" value="F:GTP binding"/>
    <property type="evidence" value="ECO:0007669"/>
    <property type="project" value="UniProtKB-KW"/>
</dbReference>
<evidence type="ECO:0000256" key="3">
    <source>
        <dbReference type="ARBA" id="ARBA00023134"/>
    </source>
</evidence>
<keyword evidence="3" id="KW-0342">GTP-binding</keyword>
<dbReference type="Gene3D" id="3.40.50.300">
    <property type="entry name" value="P-loop containing nucleotide triphosphate hydrolases"/>
    <property type="match status" value="1"/>
</dbReference>
<dbReference type="PANTHER" id="PTHR10903">
    <property type="entry name" value="GTPASE, IMAP FAMILY MEMBER-RELATED"/>
    <property type="match status" value="1"/>
</dbReference>
<keyword evidence="5" id="KW-1133">Transmembrane helix</keyword>
<name>A0AAD7RH86_9TELE</name>
<keyword evidence="5" id="KW-0472">Membrane</keyword>
<evidence type="ECO:0000313" key="7">
    <source>
        <dbReference type="EMBL" id="KAJ8384144.1"/>
    </source>
</evidence>
<evidence type="ECO:0000259" key="6">
    <source>
        <dbReference type="PROSITE" id="PS51720"/>
    </source>
</evidence>
<dbReference type="AlphaFoldDB" id="A0AAD7RH86"/>
<dbReference type="InterPro" id="IPR006703">
    <property type="entry name" value="G_AIG1"/>
</dbReference>
<keyword evidence="4" id="KW-0175">Coiled coil</keyword>
<reference evidence="7" key="1">
    <citation type="journal article" date="2023" name="Science">
        <title>Genome structures resolve the early diversification of teleost fishes.</title>
        <authorList>
            <person name="Parey E."/>
            <person name="Louis A."/>
            <person name="Montfort J."/>
            <person name="Bouchez O."/>
            <person name="Roques C."/>
            <person name="Iampietro C."/>
            <person name="Lluch J."/>
            <person name="Castinel A."/>
            <person name="Donnadieu C."/>
            <person name="Desvignes T."/>
            <person name="Floi Bucao C."/>
            <person name="Jouanno E."/>
            <person name="Wen M."/>
            <person name="Mejri S."/>
            <person name="Dirks R."/>
            <person name="Jansen H."/>
            <person name="Henkel C."/>
            <person name="Chen W.J."/>
            <person name="Zahm M."/>
            <person name="Cabau C."/>
            <person name="Klopp C."/>
            <person name="Thompson A.W."/>
            <person name="Robinson-Rechavi M."/>
            <person name="Braasch I."/>
            <person name="Lecointre G."/>
            <person name="Bobe J."/>
            <person name="Postlethwait J.H."/>
            <person name="Berthelot C."/>
            <person name="Roest Crollius H."/>
            <person name="Guiguen Y."/>
        </authorList>
    </citation>
    <scope>NUCLEOTIDE SEQUENCE</scope>
    <source>
        <strain evidence="7">NC1722</strain>
    </source>
</reference>
<evidence type="ECO:0000313" key="8">
    <source>
        <dbReference type="Proteomes" id="UP001221898"/>
    </source>
</evidence>
<organism evidence="7 8">
    <name type="scientific">Aldrovandia affinis</name>
    <dbReference type="NCBI Taxonomy" id="143900"/>
    <lineage>
        <taxon>Eukaryota</taxon>
        <taxon>Metazoa</taxon>
        <taxon>Chordata</taxon>
        <taxon>Craniata</taxon>
        <taxon>Vertebrata</taxon>
        <taxon>Euteleostomi</taxon>
        <taxon>Actinopterygii</taxon>
        <taxon>Neopterygii</taxon>
        <taxon>Teleostei</taxon>
        <taxon>Notacanthiformes</taxon>
        <taxon>Halosauridae</taxon>
        <taxon>Aldrovandia</taxon>
    </lineage>
</organism>
<feature type="domain" description="AIG1-type G" evidence="6">
    <location>
        <begin position="17"/>
        <end position="222"/>
    </location>
</feature>
<evidence type="ECO:0000256" key="1">
    <source>
        <dbReference type="ARBA" id="ARBA00008535"/>
    </source>
</evidence>
<feature type="transmembrane region" description="Helical" evidence="5">
    <location>
        <begin position="281"/>
        <end position="308"/>
    </location>
</feature>
<evidence type="ECO:0000256" key="4">
    <source>
        <dbReference type="SAM" id="Coils"/>
    </source>
</evidence>
<keyword evidence="2" id="KW-0547">Nucleotide-binding</keyword>
<dbReference type="InterPro" id="IPR027417">
    <property type="entry name" value="P-loop_NTPase"/>
</dbReference>
<accession>A0AAD7RH86</accession>
<gene>
    <name evidence="7" type="ORF">AAFF_G00208460</name>
</gene>
<dbReference type="PROSITE" id="PS51720">
    <property type="entry name" value="G_AIG1"/>
    <property type="match status" value="1"/>
</dbReference>
<feature type="coiled-coil region" evidence="4">
    <location>
        <begin position="218"/>
        <end position="257"/>
    </location>
</feature>
<dbReference type="PANTHER" id="PTHR10903:SF170">
    <property type="entry name" value="GTPASE IMAP FAMILY MEMBER 7"/>
    <property type="match status" value="1"/>
</dbReference>
<dbReference type="Pfam" id="PF04548">
    <property type="entry name" value="AIG1"/>
    <property type="match status" value="1"/>
</dbReference>
<sequence length="371" mass="40393">MSDKITLLDFNELEDCENELRIVLVGKTGVGKSSSGNTILGEELFETGTFFSSLTRKCKKERTNFKKYGRNIAIIDTPGLFDTEVSEDTIKEEIVKSISMMAPGPHVFLVVMQLGRYTQEEKVTVERIKEMFGEEASRYTMVLFTRADDLKGKKLKECINGDTSGAKQLRELLKTYGNNYHAFNNNNVKDRVQVRELLEIIDEIVKKNGGSCYTNEMLIEAEKAIKKEEEEILKKRMKEINMKAEELKNLYEGEEQEIKIGELCREEKRSARAQAELKNDFVQACLIGLGIGAVAALPTGVAVVAAGLAALPAGAAALPAAVAVVAAGTAVVAAGAVVVAAGAVAAVVVGLKTAEFVAKKIKETAPKCHVQ</sequence>
<comment type="caution">
    <text evidence="7">The sequence shown here is derived from an EMBL/GenBank/DDBJ whole genome shotgun (WGS) entry which is preliminary data.</text>
</comment>
<dbReference type="CDD" id="cd01852">
    <property type="entry name" value="AIG1"/>
    <property type="match status" value="1"/>
</dbReference>
<evidence type="ECO:0000256" key="5">
    <source>
        <dbReference type="SAM" id="Phobius"/>
    </source>
</evidence>
<keyword evidence="8" id="KW-1185">Reference proteome</keyword>
<proteinExistence type="inferred from homology"/>
<comment type="similarity">
    <text evidence="1">Belongs to the TRAFAC class TrmE-Era-EngA-EngB-Septin-like GTPase superfamily. AIG1/Toc34/Toc159-like paraseptin GTPase family. IAN subfamily.</text>
</comment>